<feature type="coiled-coil region" evidence="15">
    <location>
        <begin position="67"/>
        <end position="119"/>
    </location>
</feature>
<sequence length="190" mass="21298">MRTLVCTATLMAALALMALFPAAALAAEEYVPTLSSLIPKAINFIILFAILYFVLKKYVIDFFKGRSERIEQELSAARLAQEEAQRKAAEYEEKYRTVADELSQLKENMKAAALDEKEKILNESKEIADKMVANAKSVIEIEFAKARSDIHATLVQDSLAEAEQKLKSEISDADNEELVSEYVSGLRRMK</sequence>
<evidence type="ECO:0000256" key="1">
    <source>
        <dbReference type="ARBA" id="ARBA00005513"/>
    </source>
</evidence>
<comment type="subcellular location">
    <subcellularLocation>
        <location evidence="13">Cell membrane</location>
        <topology evidence="13">Single-pass membrane protein</topology>
    </subcellularLocation>
    <subcellularLocation>
        <location evidence="12">Endomembrane system</location>
        <topology evidence="12">Single-pass membrane protein</topology>
    </subcellularLocation>
</comment>
<keyword evidence="4 13" id="KW-0812">Transmembrane</keyword>
<keyword evidence="13" id="KW-1003">Cell membrane</keyword>
<keyword evidence="18" id="KW-1185">Reference proteome</keyword>
<accession>A0A7W7Y2W3</accession>
<dbReference type="PANTHER" id="PTHR33445">
    <property type="entry name" value="ATP SYNTHASE SUBUNIT B', CHLOROPLASTIC"/>
    <property type="match status" value="1"/>
</dbReference>
<proteinExistence type="inferred from homology"/>
<evidence type="ECO:0000256" key="12">
    <source>
        <dbReference type="ARBA" id="ARBA00037847"/>
    </source>
</evidence>
<name>A0A7W7Y2W3_9BACT</name>
<dbReference type="GO" id="GO:0005886">
    <property type="term" value="C:plasma membrane"/>
    <property type="evidence" value="ECO:0007669"/>
    <property type="project" value="UniProtKB-SubCell"/>
</dbReference>
<comment type="caution">
    <text evidence="17">The sequence shown here is derived from an EMBL/GenBank/DDBJ whole genome shotgun (WGS) entry which is preliminary data.</text>
</comment>
<evidence type="ECO:0000256" key="14">
    <source>
        <dbReference type="RuleBase" id="RU003848"/>
    </source>
</evidence>
<reference evidence="17 18" key="1">
    <citation type="submission" date="2020-08" db="EMBL/GenBank/DDBJ databases">
        <title>Genomic Encyclopedia of Type Strains, Phase IV (KMG-IV): sequencing the most valuable type-strain genomes for metagenomic binning, comparative biology and taxonomic classification.</title>
        <authorList>
            <person name="Goeker M."/>
        </authorList>
    </citation>
    <scope>NUCLEOTIDE SEQUENCE [LARGE SCALE GENOMIC DNA]</scope>
    <source>
        <strain evidence="17 18">DSM 22071</strain>
    </source>
</reference>
<keyword evidence="8 13" id="KW-0472">Membrane</keyword>
<evidence type="ECO:0000256" key="10">
    <source>
        <dbReference type="ARBA" id="ARBA00025198"/>
    </source>
</evidence>
<keyword evidence="7 13" id="KW-0406">Ion transport</keyword>
<evidence type="ECO:0000313" key="17">
    <source>
        <dbReference type="EMBL" id="MBB5021086.1"/>
    </source>
</evidence>
<evidence type="ECO:0000256" key="9">
    <source>
        <dbReference type="ARBA" id="ARBA00023310"/>
    </source>
</evidence>
<dbReference type="GO" id="GO:0046933">
    <property type="term" value="F:proton-transporting ATP synthase activity, rotational mechanism"/>
    <property type="evidence" value="ECO:0007669"/>
    <property type="project" value="UniProtKB-UniRule"/>
</dbReference>
<keyword evidence="9 13" id="KW-0066">ATP synthesis</keyword>
<dbReference type="EMBL" id="JACHID010000002">
    <property type="protein sequence ID" value="MBB5021086.1"/>
    <property type="molecule type" value="Genomic_DNA"/>
</dbReference>
<dbReference type="RefSeq" id="WP_183729119.1">
    <property type="nucleotide sequence ID" value="NZ_JACHID010000002.1"/>
</dbReference>
<dbReference type="GO" id="GO:0045259">
    <property type="term" value="C:proton-transporting ATP synthase complex"/>
    <property type="evidence" value="ECO:0007669"/>
    <property type="project" value="UniProtKB-KW"/>
</dbReference>
<keyword evidence="6 13" id="KW-1133">Transmembrane helix</keyword>
<feature type="transmembrane region" description="Helical" evidence="13">
    <location>
        <begin position="36"/>
        <end position="55"/>
    </location>
</feature>
<dbReference type="InterPro" id="IPR002146">
    <property type="entry name" value="ATP_synth_b/b'su_bac/chlpt"/>
</dbReference>
<dbReference type="Proteomes" id="UP000528322">
    <property type="component" value="Unassembled WGS sequence"/>
</dbReference>
<protein>
    <recommendedName>
        <fullName evidence="13">ATP synthase subunit b</fullName>
    </recommendedName>
    <alternativeName>
        <fullName evidence="13">ATP synthase F(0) sector subunit b</fullName>
    </alternativeName>
    <alternativeName>
        <fullName evidence="13">ATPase subunit I</fullName>
    </alternativeName>
    <alternativeName>
        <fullName evidence="13">F-type ATPase subunit b</fullName>
        <shortName evidence="13">F-ATPase subunit b</shortName>
    </alternativeName>
</protein>
<comment type="similarity">
    <text evidence="1 13 14">Belongs to the ATPase B chain family.</text>
</comment>
<dbReference type="Pfam" id="PF00430">
    <property type="entry name" value="ATP-synt_B"/>
    <property type="match status" value="1"/>
</dbReference>
<evidence type="ECO:0000256" key="15">
    <source>
        <dbReference type="SAM" id="Coils"/>
    </source>
</evidence>
<keyword evidence="15" id="KW-0175">Coiled coil</keyword>
<evidence type="ECO:0000256" key="11">
    <source>
        <dbReference type="ARBA" id="ARBA00025614"/>
    </source>
</evidence>
<evidence type="ECO:0000256" key="16">
    <source>
        <dbReference type="SAM" id="SignalP"/>
    </source>
</evidence>
<evidence type="ECO:0000256" key="3">
    <source>
        <dbReference type="ARBA" id="ARBA00022547"/>
    </source>
</evidence>
<evidence type="ECO:0000256" key="13">
    <source>
        <dbReference type="HAMAP-Rule" id="MF_01398"/>
    </source>
</evidence>
<evidence type="ECO:0000256" key="2">
    <source>
        <dbReference type="ARBA" id="ARBA00022448"/>
    </source>
</evidence>
<dbReference type="GO" id="GO:0012505">
    <property type="term" value="C:endomembrane system"/>
    <property type="evidence" value="ECO:0007669"/>
    <property type="project" value="UniProtKB-SubCell"/>
</dbReference>
<evidence type="ECO:0000256" key="5">
    <source>
        <dbReference type="ARBA" id="ARBA00022781"/>
    </source>
</evidence>
<keyword evidence="3 13" id="KW-0138">CF(0)</keyword>
<comment type="function">
    <text evidence="11">Component of the F(0) channel, it forms part of the peripheral stalk, linking F(1) to F(0). The b'-subunit is a diverged and duplicated form of b found in plants and photosynthetic bacteria.</text>
</comment>
<comment type="subunit">
    <text evidence="13">F-type ATPases have 2 components, F(1) - the catalytic core - and F(0) - the membrane proton channel. F(1) has five subunits: alpha(3), beta(3), gamma(1), delta(1), epsilon(1). F(0) has three main subunits: a(1), b(2) and c(10-14). The alpha and beta chains form an alternating ring which encloses part of the gamma chain. F(1) is attached to F(0) by a central stalk formed by the gamma and epsilon chains, while a peripheral stalk is formed by the delta and b chains.</text>
</comment>
<gene>
    <name evidence="13" type="primary">atpF</name>
    <name evidence="17" type="ORF">HNR37_000392</name>
</gene>
<evidence type="ECO:0000256" key="6">
    <source>
        <dbReference type="ARBA" id="ARBA00022989"/>
    </source>
</evidence>
<dbReference type="HAMAP" id="MF_01398">
    <property type="entry name" value="ATP_synth_b_bprime"/>
    <property type="match status" value="1"/>
</dbReference>
<organism evidence="17 18">
    <name type="scientific">Desulfurispira natronophila</name>
    <dbReference type="NCBI Taxonomy" id="682562"/>
    <lineage>
        <taxon>Bacteria</taxon>
        <taxon>Pseudomonadati</taxon>
        <taxon>Chrysiogenota</taxon>
        <taxon>Chrysiogenia</taxon>
        <taxon>Chrysiogenales</taxon>
        <taxon>Chrysiogenaceae</taxon>
        <taxon>Desulfurispira</taxon>
    </lineage>
</organism>
<feature type="chain" id="PRO_5030541581" description="ATP synthase subunit b" evidence="16">
    <location>
        <begin position="27"/>
        <end position="190"/>
    </location>
</feature>
<dbReference type="GO" id="GO:0046961">
    <property type="term" value="F:proton-transporting ATPase activity, rotational mechanism"/>
    <property type="evidence" value="ECO:0007669"/>
    <property type="project" value="TreeGrafter"/>
</dbReference>
<comment type="function">
    <text evidence="10 13">F(1)F(0) ATP synthase produces ATP from ADP in the presence of a proton or sodium gradient. F-type ATPases consist of two structural domains, F(1) containing the extramembraneous catalytic core and F(0) containing the membrane proton channel, linked together by a central stalk and a peripheral stalk. During catalysis, ATP synthesis in the catalytic domain of F(1) is coupled via a rotary mechanism of the central stalk subunits to proton translocation.</text>
</comment>
<dbReference type="PANTHER" id="PTHR33445:SF1">
    <property type="entry name" value="ATP SYNTHASE SUBUNIT B"/>
    <property type="match status" value="1"/>
</dbReference>
<evidence type="ECO:0000313" key="18">
    <source>
        <dbReference type="Proteomes" id="UP000528322"/>
    </source>
</evidence>
<keyword evidence="2 13" id="KW-0813">Transport</keyword>
<evidence type="ECO:0000256" key="4">
    <source>
        <dbReference type="ARBA" id="ARBA00022692"/>
    </source>
</evidence>
<evidence type="ECO:0000256" key="7">
    <source>
        <dbReference type="ARBA" id="ARBA00023065"/>
    </source>
</evidence>
<dbReference type="InterPro" id="IPR050059">
    <property type="entry name" value="ATP_synthase_B_chain"/>
</dbReference>
<evidence type="ECO:0000256" key="8">
    <source>
        <dbReference type="ARBA" id="ARBA00023136"/>
    </source>
</evidence>
<keyword evidence="5 13" id="KW-0375">Hydrogen ion transport</keyword>
<dbReference type="CDD" id="cd06503">
    <property type="entry name" value="ATP-synt_Fo_b"/>
    <property type="match status" value="1"/>
</dbReference>
<keyword evidence="16" id="KW-0732">Signal</keyword>
<dbReference type="AlphaFoldDB" id="A0A7W7Y2W3"/>
<feature type="signal peptide" evidence="16">
    <location>
        <begin position="1"/>
        <end position="26"/>
    </location>
</feature>